<dbReference type="Proteomes" id="UP001287356">
    <property type="component" value="Unassembled WGS sequence"/>
</dbReference>
<evidence type="ECO:0008006" key="4">
    <source>
        <dbReference type="Google" id="ProtNLM"/>
    </source>
</evidence>
<protein>
    <recommendedName>
        <fullName evidence="4">Secreted protein</fullName>
    </recommendedName>
</protein>
<organism evidence="2 3">
    <name type="scientific">Lasiosphaeria ovina</name>
    <dbReference type="NCBI Taxonomy" id="92902"/>
    <lineage>
        <taxon>Eukaryota</taxon>
        <taxon>Fungi</taxon>
        <taxon>Dikarya</taxon>
        <taxon>Ascomycota</taxon>
        <taxon>Pezizomycotina</taxon>
        <taxon>Sordariomycetes</taxon>
        <taxon>Sordariomycetidae</taxon>
        <taxon>Sordariales</taxon>
        <taxon>Lasiosphaeriaceae</taxon>
        <taxon>Lasiosphaeria</taxon>
    </lineage>
</organism>
<evidence type="ECO:0000313" key="3">
    <source>
        <dbReference type="Proteomes" id="UP001287356"/>
    </source>
</evidence>
<dbReference type="EMBL" id="JAULSN010000007">
    <property type="protein sequence ID" value="KAK3367332.1"/>
    <property type="molecule type" value="Genomic_DNA"/>
</dbReference>
<feature type="signal peptide" evidence="1">
    <location>
        <begin position="1"/>
        <end position="29"/>
    </location>
</feature>
<dbReference type="AlphaFoldDB" id="A0AAE0N1J8"/>
<gene>
    <name evidence="2" type="ORF">B0T24DRAFT_635563</name>
</gene>
<sequence>MSLARRPSSRVLCCAVLCCAVLSSAPCSACSPLASKLPEILIGARTLSYGCAQAKRIRLLHGDIRRTFCRARSTEFGTMLSSPSHPALISFSAEVV</sequence>
<name>A0AAE0N1J8_9PEZI</name>
<reference evidence="2" key="1">
    <citation type="journal article" date="2023" name="Mol. Phylogenet. Evol.">
        <title>Genome-scale phylogeny and comparative genomics of the fungal order Sordariales.</title>
        <authorList>
            <person name="Hensen N."/>
            <person name="Bonometti L."/>
            <person name="Westerberg I."/>
            <person name="Brannstrom I.O."/>
            <person name="Guillou S."/>
            <person name="Cros-Aarteil S."/>
            <person name="Calhoun S."/>
            <person name="Haridas S."/>
            <person name="Kuo A."/>
            <person name="Mondo S."/>
            <person name="Pangilinan J."/>
            <person name="Riley R."/>
            <person name="LaButti K."/>
            <person name="Andreopoulos B."/>
            <person name="Lipzen A."/>
            <person name="Chen C."/>
            <person name="Yan M."/>
            <person name="Daum C."/>
            <person name="Ng V."/>
            <person name="Clum A."/>
            <person name="Steindorff A."/>
            <person name="Ohm R.A."/>
            <person name="Martin F."/>
            <person name="Silar P."/>
            <person name="Natvig D.O."/>
            <person name="Lalanne C."/>
            <person name="Gautier V."/>
            <person name="Ament-Velasquez S.L."/>
            <person name="Kruys A."/>
            <person name="Hutchinson M.I."/>
            <person name="Powell A.J."/>
            <person name="Barry K."/>
            <person name="Miller A.N."/>
            <person name="Grigoriev I.V."/>
            <person name="Debuchy R."/>
            <person name="Gladieux P."/>
            <person name="Hiltunen Thoren M."/>
            <person name="Johannesson H."/>
        </authorList>
    </citation>
    <scope>NUCLEOTIDE SEQUENCE</scope>
    <source>
        <strain evidence="2">CBS 958.72</strain>
    </source>
</reference>
<evidence type="ECO:0000256" key="1">
    <source>
        <dbReference type="SAM" id="SignalP"/>
    </source>
</evidence>
<proteinExistence type="predicted"/>
<accession>A0AAE0N1J8</accession>
<reference evidence="2" key="2">
    <citation type="submission" date="2023-06" db="EMBL/GenBank/DDBJ databases">
        <authorList>
            <consortium name="Lawrence Berkeley National Laboratory"/>
            <person name="Haridas S."/>
            <person name="Hensen N."/>
            <person name="Bonometti L."/>
            <person name="Westerberg I."/>
            <person name="Brannstrom I.O."/>
            <person name="Guillou S."/>
            <person name="Cros-Aarteil S."/>
            <person name="Calhoun S."/>
            <person name="Kuo A."/>
            <person name="Mondo S."/>
            <person name="Pangilinan J."/>
            <person name="Riley R."/>
            <person name="Labutti K."/>
            <person name="Andreopoulos B."/>
            <person name="Lipzen A."/>
            <person name="Chen C."/>
            <person name="Yanf M."/>
            <person name="Daum C."/>
            <person name="Ng V."/>
            <person name="Clum A."/>
            <person name="Steindorff A."/>
            <person name="Ohm R."/>
            <person name="Martin F."/>
            <person name="Silar P."/>
            <person name="Natvig D."/>
            <person name="Lalanne C."/>
            <person name="Gautier V."/>
            <person name="Ament-Velasquez S.L."/>
            <person name="Kruys A."/>
            <person name="Hutchinson M.I."/>
            <person name="Powell A.J."/>
            <person name="Barry K."/>
            <person name="Miller A.N."/>
            <person name="Grigoriev I.V."/>
            <person name="Debuchy R."/>
            <person name="Gladieux P."/>
            <person name="Thoren M.H."/>
            <person name="Johannesson H."/>
        </authorList>
    </citation>
    <scope>NUCLEOTIDE SEQUENCE</scope>
    <source>
        <strain evidence="2">CBS 958.72</strain>
    </source>
</reference>
<comment type="caution">
    <text evidence="2">The sequence shown here is derived from an EMBL/GenBank/DDBJ whole genome shotgun (WGS) entry which is preliminary data.</text>
</comment>
<keyword evidence="1" id="KW-0732">Signal</keyword>
<evidence type="ECO:0000313" key="2">
    <source>
        <dbReference type="EMBL" id="KAK3367332.1"/>
    </source>
</evidence>
<keyword evidence="3" id="KW-1185">Reference proteome</keyword>
<feature type="chain" id="PRO_5042173562" description="Secreted protein" evidence="1">
    <location>
        <begin position="30"/>
        <end position="96"/>
    </location>
</feature>